<accession>A0A511NAL3</accession>
<dbReference type="AlphaFoldDB" id="A0A511NAL3"/>
<proteinExistence type="predicted"/>
<dbReference type="InterPro" id="IPR051923">
    <property type="entry name" value="Glycosyl_Hydrolase_39"/>
</dbReference>
<dbReference type="EMBL" id="BJXB01000046">
    <property type="protein sequence ID" value="GEM49869.1"/>
    <property type="molecule type" value="Genomic_DNA"/>
</dbReference>
<keyword evidence="2" id="KW-1185">Reference proteome</keyword>
<dbReference type="PANTHER" id="PTHR12631:SF10">
    <property type="entry name" value="BETA-XYLOSIDASE-LIKE PROTEIN-RELATED"/>
    <property type="match status" value="1"/>
</dbReference>
<evidence type="ECO:0000313" key="1">
    <source>
        <dbReference type="EMBL" id="GEM49869.1"/>
    </source>
</evidence>
<sequence>MQQMEHLGLKHFRMDLHWDLLEPEKGTDEVLKNCLDPVMQKSQQHHLDPLLFLTGSAKFASRAPAGEPFPDTFPPRDPSQYTGFLKKLALRYPQVQTWQVWNEPNLPSSWRTSASTTLVREYGDLLQSSAKALKGLPTEVMTAGFAYWSELPEGSFLLKHLQDSRALEGIQTVAYHPYTFQPEGITAYSKGPDFFLNRTKMVNETLKGWGKRIWATEFGWSTYPGPVEEQPLITPEEQADFLLRRIVLSAHLGFDRIYLFTLTDLDGRASLRDQFYGLLDVNGQPKPAFTALRRFLDVLKGDLEPVELGWKPSSVLHSRAWKRTDGRVVVAFWGNPQVLQLSQEAQVLDPLTGRSNAASRQVEVKTKLQLLVLPHP</sequence>
<dbReference type="GO" id="GO:0004553">
    <property type="term" value="F:hydrolase activity, hydrolyzing O-glycosyl compounds"/>
    <property type="evidence" value="ECO:0007669"/>
    <property type="project" value="TreeGrafter"/>
</dbReference>
<comment type="caution">
    <text evidence="1">The sequence shown here is derived from an EMBL/GenBank/DDBJ whole genome shotgun (WGS) entry which is preliminary data.</text>
</comment>
<dbReference type="PANTHER" id="PTHR12631">
    <property type="entry name" value="ALPHA-L-IDURONIDASE"/>
    <property type="match status" value="1"/>
</dbReference>
<name>A0A511NAL3_DEIC1</name>
<gene>
    <name evidence="1" type="primary">pslG</name>
    <name evidence="1" type="ORF">DC3_55040</name>
</gene>
<evidence type="ECO:0000313" key="2">
    <source>
        <dbReference type="Proteomes" id="UP000321306"/>
    </source>
</evidence>
<dbReference type="Gene3D" id="3.20.20.80">
    <property type="entry name" value="Glycosidases"/>
    <property type="match status" value="1"/>
</dbReference>
<organism evidence="1 2">
    <name type="scientific">Deinococcus cellulosilyticus (strain DSM 18568 / NBRC 106333 / KACC 11606 / 5516J-15)</name>
    <dbReference type="NCBI Taxonomy" id="1223518"/>
    <lineage>
        <taxon>Bacteria</taxon>
        <taxon>Thermotogati</taxon>
        <taxon>Deinococcota</taxon>
        <taxon>Deinococci</taxon>
        <taxon>Deinococcales</taxon>
        <taxon>Deinococcaceae</taxon>
        <taxon>Deinococcus</taxon>
    </lineage>
</organism>
<protein>
    <submittedName>
        <fullName evidence="1">Biofilm formation protein PslG</fullName>
    </submittedName>
</protein>
<dbReference type="InterPro" id="IPR017853">
    <property type="entry name" value="GH"/>
</dbReference>
<reference evidence="1 2" key="1">
    <citation type="submission" date="2019-07" db="EMBL/GenBank/DDBJ databases">
        <title>Whole genome shotgun sequence of Deinococcus cellulosilyticus NBRC 106333.</title>
        <authorList>
            <person name="Hosoyama A."/>
            <person name="Uohara A."/>
            <person name="Ohji S."/>
            <person name="Ichikawa N."/>
        </authorList>
    </citation>
    <scope>NUCLEOTIDE SEQUENCE [LARGE SCALE GENOMIC DNA]</scope>
    <source>
        <strain evidence="1 2">NBRC 106333</strain>
    </source>
</reference>
<dbReference type="SUPFAM" id="SSF51445">
    <property type="entry name" value="(Trans)glycosidases"/>
    <property type="match status" value="1"/>
</dbReference>
<dbReference type="Proteomes" id="UP000321306">
    <property type="component" value="Unassembled WGS sequence"/>
</dbReference>